<evidence type="ECO:0000256" key="2">
    <source>
        <dbReference type="ARBA" id="ARBA00006168"/>
    </source>
</evidence>
<dbReference type="Pfam" id="PF03215">
    <property type="entry name" value="Rad17"/>
    <property type="match status" value="1"/>
</dbReference>
<feature type="compositionally biased region" description="Acidic residues" evidence="8">
    <location>
        <begin position="595"/>
        <end position="613"/>
    </location>
</feature>
<dbReference type="Proteomes" id="UP001154282">
    <property type="component" value="Unassembled WGS sequence"/>
</dbReference>
<reference evidence="9" key="1">
    <citation type="submission" date="2022-08" db="EMBL/GenBank/DDBJ databases">
        <authorList>
            <person name="Gutierrez-Valencia J."/>
        </authorList>
    </citation>
    <scope>NUCLEOTIDE SEQUENCE</scope>
</reference>
<accession>A0AAV0I5I7</accession>
<name>A0AAV0I5I7_9ROSI</name>
<gene>
    <name evidence="9" type="ORF">LITE_LOCUS7697</name>
</gene>
<keyword evidence="10" id="KW-1185">Reference proteome</keyword>
<organism evidence="9 10">
    <name type="scientific">Linum tenue</name>
    <dbReference type="NCBI Taxonomy" id="586396"/>
    <lineage>
        <taxon>Eukaryota</taxon>
        <taxon>Viridiplantae</taxon>
        <taxon>Streptophyta</taxon>
        <taxon>Embryophyta</taxon>
        <taxon>Tracheophyta</taxon>
        <taxon>Spermatophyta</taxon>
        <taxon>Magnoliopsida</taxon>
        <taxon>eudicotyledons</taxon>
        <taxon>Gunneridae</taxon>
        <taxon>Pentapetalae</taxon>
        <taxon>rosids</taxon>
        <taxon>fabids</taxon>
        <taxon>Malpighiales</taxon>
        <taxon>Linaceae</taxon>
        <taxon>Linum</taxon>
    </lineage>
</organism>
<feature type="compositionally biased region" description="Low complexity" evidence="8">
    <location>
        <begin position="1"/>
        <end position="11"/>
    </location>
</feature>
<feature type="region of interest" description="Disordered" evidence="8">
    <location>
        <begin position="592"/>
        <end position="613"/>
    </location>
</feature>
<dbReference type="GO" id="GO:0006281">
    <property type="term" value="P:DNA repair"/>
    <property type="evidence" value="ECO:0007669"/>
    <property type="project" value="InterPro"/>
</dbReference>
<dbReference type="PANTHER" id="PTHR12172:SF0">
    <property type="entry name" value="CELL CYCLE CHECKPOINT PROTEIN RAD17"/>
    <property type="match status" value="1"/>
</dbReference>
<evidence type="ECO:0000313" key="9">
    <source>
        <dbReference type="EMBL" id="CAI0392830.1"/>
    </source>
</evidence>
<dbReference type="GO" id="GO:0033314">
    <property type="term" value="P:mitotic DNA replication checkpoint signaling"/>
    <property type="evidence" value="ECO:0007669"/>
    <property type="project" value="TreeGrafter"/>
</dbReference>
<evidence type="ECO:0000256" key="3">
    <source>
        <dbReference type="ARBA" id="ARBA00022741"/>
    </source>
</evidence>
<dbReference type="GO" id="GO:0003689">
    <property type="term" value="F:DNA clamp loader activity"/>
    <property type="evidence" value="ECO:0007669"/>
    <property type="project" value="TreeGrafter"/>
</dbReference>
<proteinExistence type="inferred from homology"/>
<dbReference type="CDD" id="cd18140">
    <property type="entry name" value="HLD_clamp_RFC"/>
    <property type="match status" value="1"/>
</dbReference>
<sequence length="613" mass="68292">MGKRSSVMIISSDDDEDSPRSSSRRTRSHKKIKPKQQLLTLTNPREPKTTKKKPNISNSSQPRLSRESSFVDEIRLSFEEFDQCLSRSKVSSGCGSTNASELWVDKYKPQALEELAVHKKKVEEVKRWFEEKLNASKSLQGSSESNVLIITGQAGVGKSATIRVMASQFGVTLYEWNTPIPTTWREHVHNSDTGIRYTSKLDEFVNFVEKIRKYGLLPSSISIAPKELFVLLIDDLPLVNGRTALEKLQNCLLILTRSAQLPTIVVVTDGGKEDSADQASRCLEELQNSVQSAGASKVAFNPITHNSMKKVLTRICIQEQYNVSADQINLIAKASGGDIRHAITSLQLFCVKPDPKENVSLLSSSLSCSSVNAEEIDDLVKGVSSLFGKDETLSLFHALGKFLYNKRETEVSLTLADQDAFLVQEKFYRFPLQMEAPEKVLSQSHGQARLIADFLHENNLDFISDQAMEDAWEVATYLSDADLLLSSFRALLARHNEAEHNVLQSAAASVACRGVLFGNAHPSPRRWHSIRKPKLWQVERSMLDNKKQIGTQRFVAYGGRSSMDLTGLAIEYTSMLRLQGNRASGHGLNQSAEITDFEEASEISDDGIEDFSD</sequence>
<dbReference type="GO" id="GO:0000077">
    <property type="term" value="P:DNA damage checkpoint signaling"/>
    <property type="evidence" value="ECO:0007669"/>
    <property type="project" value="TreeGrafter"/>
</dbReference>
<dbReference type="SUPFAM" id="SSF52540">
    <property type="entry name" value="P-loop containing nucleoside triphosphate hydrolases"/>
    <property type="match status" value="1"/>
</dbReference>
<dbReference type="GO" id="GO:0005524">
    <property type="term" value="F:ATP binding"/>
    <property type="evidence" value="ECO:0007669"/>
    <property type="project" value="UniProtKB-KW"/>
</dbReference>
<dbReference type="AlphaFoldDB" id="A0AAV0I5I7"/>
<dbReference type="InterPro" id="IPR047854">
    <property type="entry name" value="RFC_lid"/>
</dbReference>
<keyword evidence="3" id="KW-0547">Nucleotide-binding</keyword>
<dbReference type="GO" id="GO:0005634">
    <property type="term" value="C:nucleus"/>
    <property type="evidence" value="ECO:0007669"/>
    <property type="project" value="UniProtKB-SubCell"/>
</dbReference>
<evidence type="ECO:0000256" key="1">
    <source>
        <dbReference type="ARBA" id="ARBA00004123"/>
    </source>
</evidence>
<comment type="subcellular location">
    <subcellularLocation>
        <location evidence="1">Nucleus</location>
    </subcellularLocation>
</comment>
<dbReference type="Gene3D" id="3.40.50.300">
    <property type="entry name" value="P-loop containing nucleotide triphosphate hydrolases"/>
    <property type="match status" value="1"/>
</dbReference>
<keyword evidence="5" id="KW-0067">ATP-binding</keyword>
<dbReference type="FunFam" id="3.40.50.300:FF:001661">
    <property type="entry name" value="RAD17 checkpoint clamp loader component"/>
    <property type="match status" value="1"/>
</dbReference>
<dbReference type="PANTHER" id="PTHR12172">
    <property type="entry name" value="CELL CYCLE CHECKPOINT PROTEIN RAD17"/>
    <property type="match status" value="1"/>
</dbReference>
<dbReference type="Gene3D" id="1.10.8.60">
    <property type="match status" value="1"/>
</dbReference>
<comment type="similarity">
    <text evidence="2">Belongs to the rad17/RAD24 family.</text>
</comment>
<dbReference type="InterPro" id="IPR027417">
    <property type="entry name" value="P-loop_NTPase"/>
</dbReference>
<dbReference type="InterPro" id="IPR004582">
    <property type="entry name" value="Checkpoint_prot_Rad17_Rad24"/>
</dbReference>
<evidence type="ECO:0000256" key="6">
    <source>
        <dbReference type="ARBA" id="ARBA00023242"/>
    </source>
</evidence>
<evidence type="ECO:0000256" key="5">
    <source>
        <dbReference type="ARBA" id="ARBA00022840"/>
    </source>
</evidence>
<evidence type="ECO:0000256" key="7">
    <source>
        <dbReference type="ARBA" id="ARBA00023306"/>
    </source>
</evidence>
<comment type="caution">
    <text evidence="9">The sequence shown here is derived from an EMBL/GenBank/DDBJ whole genome shotgun (WGS) entry which is preliminary data.</text>
</comment>
<dbReference type="GO" id="GO:0003682">
    <property type="term" value="F:chromatin binding"/>
    <property type="evidence" value="ECO:0007669"/>
    <property type="project" value="TreeGrafter"/>
</dbReference>
<evidence type="ECO:0008006" key="11">
    <source>
        <dbReference type="Google" id="ProtNLM"/>
    </source>
</evidence>
<evidence type="ECO:0000313" key="10">
    <source>
        <dbReference type="Proteomes" id="UP001154282"/>
    </source>
</evidence>
<feature type="region of interest" description="Disordered" evidence="8">
    <location>
        <begin position="1"/>
        <end position="68"/>
    </location>
</feature>
<dbReference type="EMBL" id="CAMGYJ010000003">
    <property type="protein sequence ID" value="CAI0392830.1"/>
    <property type="molecule type" value="Genomic_DNA"/>
</dbReference>
<evidence type="ECO:0000256" key="8">
    <source>
        <dbReference type="SAM" id="MobiDB-lite"/>
    </source>
</evidence>
<keyword evidence="4" id="KW-0227">DNA damage</keyword>
<feature type="compositionally biased region" description="Basic residues" evidence="8">
    <location>
        <begin position="22"/>
        <end position="34"/>
    </location>
</feature>
<evidence type="ECO:0000256" key="4">
    <source>
        <dbReference type="ARBA" id="ARBA00022763"/>
    </source>
</evidence>
<protein>
    <recommendedName>
        <fullName evidence="11">Cell cycle checkpoint protein RAD17</fullName>
    </recommendedName>
</protein>
<keyword evidence="7" id="KW-0131">Cell cycle</keyword>
<keyword evidence="6" id="KW-0539">Nucleus</keyword>